<dbReference type="SUPFAM" id="SSF47616">
    <property type="entry name" value="GST C-terminal domain-like"/>
    <property type="match status" value="1"/>
</dbReference>
<gene>
    <name evidence="3" type="ORF">SAMN06295987_102823</name>
</gene>
<evidence type="ECO:0000259" key="2">
    <source>
        <dbReference type="PROSITE" id="PS50405"/>
    </source>
</evidence>
<dbReference type="InterPro" id="IPR036249">
    <property type="entry name" value="Thioredoxin-like_sf"/>
</dbReference>
<proteinExistence type="predicted"/>
<dbReference type="RefSeq" id="WP_079730289.1">
    <property type="nucleotide sequence ID" value="NZ_FVZE01000002.1"/>
</dbReference>
<dbReference type="Gene3D" id="3.40.30.10">
    <property type="entry name" value="Glutaredoxin"/>
    <property type="match status" value="1"/>
</dbReference>
<dbReference type="EMBL" id="FVZE01000002">
    <property type="protein sequence ID" value="SLJ97322.1"/>
    <property type="molecule type" value="Genomic_DNA"/>
</dbReference>
<sequence>MAMILYHGAPNGPSLIVLAALAETGVDVERRPIDLLAGERHVLPGIGEAVALDMGIEGEGPVLVVDGEAMTDAVFLAQYFDELSDKASLQPSDPYAHWEMMMWCRQITERLSPAAALLGNIEFSQETLGAMSDERFEELAGRIVSADLRSRWEILRDGAVDLAQIVDSRTKVLQAVERCEKQLGDGRKWLMGELTIADLATFAWLAGMERVLPESFRDKPLTTAWLQRVRSRPAVASVLADCGADVATFWAPGPEINRWG</sequence>
<dbReference type="STRING" id="428990.SAMN06295987_102823"/>
<evidence type="ECO:0000313" key="3">
    <source>
        <dbReference type="EMBL" id="SLJ97322.1"/>
    </source>
</evidence>
<dbReference type="PROSITE" id="PS50405">
    <property type="entry name" value="GST_CTER"/>
    <property type="match status" value="1"/>
</dbReference>
<dbReference type="Pfam" id="PF00043">
    <property type="entry name" value="GST_C"/>
    <property type="match status" value="1"/>
</dbReference>
<feature type="domain" description="GST N-terminal" evidence="1">
    <location>
        <begin position="1"/>
        <end position="88"/>
    </location>
</feature>
<dbReference type="PROSITE" id="PS50404">
    <property type="entry name" value="GST_NTER"/>
    <property type="match status" value="1"/>
</dbReference>
<dbReference type="InterPro" id="IPR004046">
    <property type="entry name" value="GST_C"/>
</dbReference>
<keyword evidence="4" id="KW-1185">Reference proteome</keyword>
<reference evidence="4" key="1">
    <citation type="submission" date="2017-02" db="EMBL/GenBank/DDBJ databases">
        <authorList>
            <person name="Varghese N."/>
            <person name="Submissions S."/>
        </authorList>
    </citation>
    <scope>NUCLEOTIDE SEQUENCE [LARGE SCALE GENOMIC DNA]</scope>
    <source>
        <strain evidence="4">SM117</strain>
    </source>
</reference>
<feature type="domain" description="GST C-terminal" evidence="2">
    <location>
        <begin position="93"/>
        <end position="249"/>
    </location>
</feature>
<protein>
    <submittedName>
        <fullName evidence="3">GST-like protein</fullName>
    </submittedName>
</protein>
<dbReference type="InterPro" id="IPR010987">
    <property type="entry name" value="Glutathione-S-Trfase_C-like"/>
</dbReference>
<dbReference type="Proteomes" id="UP000190989">
    <property type="component" value="Unassembled WGS sequence"/>
</dbReference>
<dbReference type="SUPFAM" id="SSF52833">
    <property type="entry name" value="Thioredoxin-like"/>
    <property type="match status" value="1"/>
</dbReference>
<dbReference type="Gene3D" id="1.20.1050.10">
    <property type="match status" value="1"/>
</dbReference>
<evidence type="ECO:0000259" key="1">
    <source>
        <dbReference type="PROSITE" id="PS50404"/>
    </source>
</evidence>
<dbReference type="PANTHER" id="PTHR44051:SF8">
    <property type="entry name" value="GLUTATHIONE S-TRANSFERASE GSTA"/>
    <property type="match status" value="1"/>
</dbReference>
<dbReference type="CDD" id="cd00570">
    <property type="entry name" value="GST_N_family"/>
    <property type="match status" value="1"/>
</dbReference>
<dbReference type="InterPro" id="IPR004045">
    <property type="entry name" value="Glutathione_S-Trfase_N"/>
</dbReference>
<dbReference type="InterPro" id="IPR036282">
    <property type="entry name" value="Glutathione-S-Trfase_C_sf"/>
</dbReference>
<organism evidence="3 4">
    <name type="scientific">Novosphingobium mathurense</name>
    <dbReference type="NCBI Taxonomy" id="428990"/>
    <lineage>
        <taxon>Bacteria</taxon>
        <taxon>Pseudomonadati</taxon>
        <taxon>Pseudomonadota</taxon>
        <taxon>Alphaproteobacteria</taxon>
        <taxon>Sphingomonadales</taxon>
        <taxon>Sphingomonadaceae</taxon>
        <taxon>Novosphingobium</taxon>
    </lineage>
</organism>
<evidence type="ECO:0000313" key="4">
    <source>
        <dbReference type="Proteomes" id="UP000190989"/>
    </source>
</evidence>
<accession>A0A1U6HNE2</accession>
<dbReference type="PANTHER" id="PTHR44051">
    <property type="entry name" value="GLUTATHIONE S-TRANSFERASE-RELATED"/>
    <property type="match status" value="1"/>
</dbReference>
<name>A0A1U6HNE2_9SPHN</name>
<dbReference type="AlphaFoldDB" id="A0A1U6HNE2"/>